<evidence type="ECO:0000256" key="1">
    <source>
        <dbReference type="ARBA" id="ARBA00004370"/>
    </source>
</evidence>
<dbReference type="EMBL" id="CAJNJA010032412">
    <property type="protein sequence ID" value="CAE7667068.1"/>
    <property type="molecule type" value="Genomic_DNA"/>
</dbReference>
<reference evidence="6" key="1">
    <citation type="submission" date="2021-02" db="EMBL/GenBank/DDBJ databases">
        <authorList>
            <person name="Dougan E. K."/>
            <person name="Rhodes N."/>
            <person name="Thang M."/>
            <person name="Chan C."/>
        </authorList>
    </citation>
    <scope>NUCLEOTIDE SEQUENCE</scope>
</reference>
<dbReference type="GO" id="GO:0017046">
    <property type="term" value="F:peptide hormone binding"/>
    <property type="evidence" value="ECO:0007669"/>
    <property type="project" value="TreeGrafter"/>
</dbReference>
<comment type="caution">
    <text evidence="6">The sequence shown here is derived from an EMBL/GenBank/DDBJ whole genome shotgun (WGS) entry which is preliminary data.</text>
</comment>
<dbReference type="InterPro" id="IPR052612">
    <property type="entry name" value="ANP_Clearance_Receptor"/>
</dbReference>
<dbReference type="OrthoDB" id="17569at2759"/>
<name>A0A812W8K0_9DINO</name>
<dbReference type="GO" id="GO:0016020">
    <property type="term" value="C:membrane"/>
    <property type="evidence" value="ECO:0007669"/>
    <property type="project" value="UniProtKB-SubCell"/>
</dbReference>
<keyword evidence="4" id="KW-0472">Membrane</keyword>
<dbReference type="PANTHER" id="PTHR44755:SF8">
    <property type="entry name" value="RECEPTOR LIGAND BINDING REGION DOMAIN-CONTAINING PROTEIN"/>
    <property type="match status" value="1"/>
</dbReference>
<keyword evidence="2" id="KW-0812">Transmembrane</keyword>
<feature type="non-terminal residue" evidence="6">
    <location>
        <position position="1"/>
    </location>
</feature>
<evidence type="ECO:0000313" key="6">
    <source>
        <dbReference type="EMBL" id="CAE7667068.1"/>
    </source>
</evidence>
<keyword evidence="3" id="KW-1133">Transmembrane helix</keyword>
<evidence type="ECO:0000256" key="2">
    <source>
        <dbReference type="ARBA" id="ARBA00022692"/>
    </source>
</evidence>
<dbReference type="GO" id="GO:0007165">
    <property type="term" value="P:signal transduction"/>
    <property type="evidence" value="ECO:0007669"/>
    <property type="project" value="TreeGrafter"/>
</dbReference>
<dbReference type="AlphaFoldDB" id="A0A812W8K0"/>
<evidence type="ECO:0000313" key="7">
    <source>
        <dbReference type="Proteomes" id="UP000601435"/>
    </source>
</evidence>
<dbReference type="InterPro" id="IPR028082">
    <property type="entry name" value="Peripla_BP_I"/>
</dbReference>
<dbReference type="SUPFAM" id="SSF53822">
    <property type="entry name" value="Periplasmic binding protein-like I"/>
    <property type="match status" value="1"/>
</dbReference>
<dbReference type="PRINTS" id="PR01176">
    <property type="entry name" value="GABABRECEPTR"/>
</dbReference>
<proteinExistence type="predicted"/>
<evidence type="ECO:0000256" key="3">
    <source>
        <dbReference type="ARBA" id="ARBA00022989"/>
    </source>
</evidence>
<organism evidence="6 7">
    <name type="scientific">Symbiodinium necroappetens</name>
    <dbReference type="NCBI Taxonomy" id="1628268"/>
    <lineage>
        <taxon>Eukaryota</taxon>
        <taxon>Sar</taxon>
        <taxon>Alveolata</taxon>
        <taxon>Dinophyceae</taxon>
        <taxon>Suessiales</taxon>
        <taxon>Symbiodiniaceae</taxon>
        <taxon>Symbiodinium</taxon>
    </lineage>
</organism>
<dbReference type="Gene3D" id="3.40.50.2300">
    <property type="match status" value="1"/>
</dbReference>
<feature type="non-terminal residue" evidence="6">
    <location>
        <position position="121"/>
    </location>
</feature>
<dbReference type="Pfam" id="PF01094">
    <property type="entry name" value="ANF_receptor"/>
    <property type="match status" value="1"/>
</dbReference>
<dbReference type="Proteomes" id="UP000601435">
    <property type="component" value="Unassembled WGS sequence"/>
</dbReference>
<gene>
    <name evidence="6" type="primary">Gabbr2</name>
    <name evidence="6" type="ORF">SNEC2469_LOCUS19059</name>
</gene>
<feature type="domain" description="Receptor ligand binding region" evidence="5">
    <location>
        <begin position="21"/>
        <end position="120"/>
    </location>
</feature>
<sequence>VIAPYFGSIGDKMTQAEPLLAMAAQEIEDSGFLPGYRVNVHLTDSGCSEALGTMATVEAMTRGATKHAILGDACSQACAAVSDAARLFNVLQVSPGCESPSLSDRTRYPYLTRMTPSDRFK</sequence>
<dbReference type="PANTHER" id="PTHR44755">
    <property type="entry name" value="NATRIURETIC PEPTIDE RECEPTOR 3-RELATED"/>
    <property type="match status" value="1"/>
</dbReference>
<dbReference type="GO" id="GO:0038023">
    <property type="term" value="F:signaling receptor activity"/>
    <property type="evidence" value="ECO:0007669"/>
    <property type="project" value="TreeGrafter"/>
</dbReference>
<evidence type="ECO:0000259" key="5">
    <source>
        <dbReference type="Pfam" id="PF01094"/>
    </source>
</evidence>
<dbReference type="InterPro" id="IPR001828">
    <property type="entry name" value="ANF_lig-bd_rcpt"/>
</dbReference>
<keyword evidence="7" id="KW-1185">Reference proteome</keyword>
<comment type="subcellular location">
    <subcellularLocation>
        <location evidence="1">Membrane</location>
    </subcellularLocation>
</comment>
<protein>
    <submittedName>
        <fullName evidence="6">Gabbr2 protein</fullName>
    </submittedName>
</protein>
<accession>A0A812W8K0</accession>
<evidence type="ECO:0000256" key="4">
    <source>
        <dbReference type="ARBA" id="ARBA00023136"/>
    </source>
</evidence>